<dbReference type="SMART" id="SM00382">
    <property type="entry name" value="AAA"/>
    <property type="match status" value="1"/>
</dbReference>
<organism evidence="12 13">
    <name type="scientific">bacterium (Candidatus Blackallbacteria) CG17_big_fil_post_rev_8_21_14_2_50_48_46</name>
    <dbReference type="NCBI Taxonomy" id="2014261"/>
    <lineage>
        <taxon>Bacteria</taxon>
        <taxon>Candidatus Blackallbacteria</taxon>
    </lineage>
</organism>
<comment type="subcellular location">
    <subcellularLocation>
        <location evidence="1">Cell membrane</location>
        <topology evidence="1">Multi-pass membrane protein</topology>
    </subcellularLocation>
</comment>
<keyword evidence="2" id="KW-0813">Transport</keyword>
<dbReference type="GO" id="GO:0005886">
    <property type="term" value="C:plasma membrane"/>
    <property type="evidence" value="ECO:0007669"/>
    <property type="project" value="UniProtKB-SubCell"/>
</dbReference>
<keyword evidence="4 9" id="KW-0812">Transmembrane</keyword>
<evidence type="ECO:0000256" key="9">
    <source>
        <dbReference type="SAM" id="Phobius"/>
    </source>
</evidence>
<dbReference type="GO" id="GO:0005524">
    <property type="term" value="F:ATP binding"/>
    <property type="evidence" value="ECO:0007669"/>
    <property type="project" value="UniProtKB-KW"/>
</dbReference>
<evidence type="ECO:0000256" key="8">
    <source>
        <dbReference type="ARBA" id="ARBA00023136"/>
    </source>
</evidence>
<dbReference type="SUPFAM" id="SSF90123">
    <property type="entry name" value="ABC transporter transmembrane region"/>
    <property type="match status" value="1"/>
</dbReference>
<dbReference type="PANTHER" id="PTHR43394">
    <property type="entry name" value="ATP-DEPENDENT PERMEASE MDL1, MITOCHONDRIAL"/>
    <property type="match status" value="1"/>
</dbReference>
<dbReference type="InterPro" id="IPR039421">
    <property type="entry name" value="Type_1_exporter"/>
</dbReference>
<feature type="transmembrane region" description="Helical" evidence="9">
    <location>
        <begin position="31"/>
        <end position="57"/>
    </location>
</feature>
<evidence type="ECO:0000313" key="12">
    <source>
        <dbReference type="EMBL" id="PIW19652.1"/>
    </source>
</evidence>
<name>A0A2M7GBR1_9BACT</name>
<keyword evidence="5" id="KW-0547">Nucleotide-binding</keyword>
<feature type="transmembrane region" description="Helical" evidence="9">
    <location>
        <begin position="287"/>
        <end position="307"/>
    </location>
</feature>
<dbReference type="CDD" id="cd03254">
    <property type="entry name" value="ABCC_Glucan_exporter_like"/>
    <property type="match status" value="1"/>
</dbReference>
<protein>
    <recommendedName>
        <fullName evidence="14">ABC transporter ATP-binding protein</fullName>
    </recommendedName>
</protein>
<evidence type="ECO:0000313" key="13">
    <source>
        <dbReference type="Proteomes" id="UP000231019"/>
    </source>
</evidence>
<evidence type="ECO:0000256" key="5">
    <source>
        <dbReference type="ARBA" id="ARBA00022741"/>
    </source>
</evidence>
<sequence>MQDETEQLPPGFSQRELVRRLLPWLKPHAKIFALCLGLLLLGSLLRLLGPVILQIAIDRYISKGNFPGLLSLLGAYALLIVAGFSANYYELIWLETTGQKILAGLKNKAFAHLLSLDLPYFDQNSTGKLVSRIETDANAMKVLFTSVLTQVLGNFVIVLGMFIVMGFKYNLTLALYVVGLCPLILLAALGFNRFMAPRLVAVRRYVAEVNGYITEMVQGMATIQIFGQEATVLEELGSRSKQKYRQDRSITVLFNSFFNFLFLIQSIGIVLVLWLGGNQVRQGTLTIGSLVLFMSFIHQFFVPIMFLSAQFNEFQKGIAAAARIFDLLDEERLYPEPEAPLALPASAACHIRFENVWFRYHEDSDWVLKDISFDCPAGEHWALIGPTGSGKTTLINLILRFYQPQKGKIFINGLDLQELDPGTWRRRVGLVLQDVMLFPGSIHENLVLGEPDLTPEAILPTLQEIGLDTVIERLPKGYQTELLENAQNLSAGEKQLLSFARALLRQPALLVLDEATSHIDPQTERQMQKALHTLLEGRTAFMIAHRLSTIQEADKILVLKYGELLESGKHQELLAQAGAYAELHALQSV</sequence>
<dbReference type="GO" id="GO:0015421">
    <property type="term" value="F:ABC-type oligopeptide transporter activity"/>
    <property type="evidence" value="ECO:0007669"/>
    <property type="project" value="TreeGrafter"/>
</dbReference>
<evidence type="ECO:0000256" key="7">
    <source>
        <dbReference type="ARBA" id="ARBA00022989"/>
    </source>
</evidence>
<dbReference type="CDD" id="cd18544">
    <property type="entry name" value="ABC_6TM_TmrA_like"/>
    <property type="match status" value="1"/>
</dbReference>
<dbReference type="EMBL" id="PFFQ01000001">
    <property type="protein sequence ID" value="PIW19652.1"/>
    <property type="molecule type" value="Genomic_DNA"/>
</dbReference>
<reference evidence="12 13" key="1">
    <citation type="submission" date="2017-09" db="EMBL/GenBank/DDBJ databases">
        <title>Depth-based differentiation of microbial function through sediment-hosted aquifers and enrichment of novel symbionts in the deep terrestrial subsurface.</title>
        <authorList>
            <person name="Probst A.J."/>
            <person name="Ladd B."/>
            <person name="Jarett J.K."/>
            <person name="Geller-Mcgrath D.E."/>
            <person name="Sieber C.M."/>
            <person name="Emerson J.B."/>
            <person name="Anantharaman K."/>
            <person name="Thomas B.C."/>
            <person name="Malmstrom R."/>
            <person name="Stieglmeier M."/>
            <person name="Klingl A."/>
            <person name="Woyke T."/>
            <person name="Ryan C.M."/>
            <person name="Banfield J.F."/>
        </authorList>
    </citation>
    <scope>NUCLEOTIDE SEQUENCE [LARGE SCALE GENOMIC DNA]</scope>
    <source>
        <strain evidence="12">CG17_big_fil_post_rev_8_21_14_2_50_48_46</strain>
    </source>
</reference>
<dbReference type="Pfam" id="PF00005">
    <property type="entry name" value="ABC_tran"/>
    <property type="match status" value="1"/>
</dbReference>
<dbReference type="SUPFAM" id="SSF52540">
    <property type="entry name" value="P-loop containing nucleoside triphosphate hydrolases"/>
    <property type="match status" value="1"/>
</dbReference>
<comment type="caution">
    <text evidence="12">The sequence shown here is derived from an EMBL/GenBank/DDBJ whole genome shotgun (WGS) entry which is preliminary data.</text>
</comment>
<dbReference type="InterPro" id="IPR011527">
    <property type="entry name" value="ABC1_TM_dom"/>
</dbReference>
<evidence type="ECO:0000256" key="6">
    <source>
        <dbReference type="ARBA" id="ARBA00022840"/>
    </source>
</evidence>
<feature type="transmembrane region" description="Helical" evidence="9">
    <location>
        <begin position="69"/>
        <end position="89"/>
    </location>
</feature>
<dbReference type="FunFam" id="3.40.50.300:FF:000221">
    <property type="entry name" value="Multidrug ABC transporter ATP-binding protein"/>
    <property type="match status" value="1"/>
</dbReference>
<dbReference type="Pfam" id="PF00664">
    <property type="entry name" value="ABC_membrane"/>
    <property type="match status" value="1"/>
</dbReference>
<dbReference type="PROSITE" id="PS50929">
    <property type="entry name" value="ABC_TM1F"/>
    <property type="match status" value="1"/>
</dbReference>
<gene>
    <name evidence="12" type="ORF">COW36_00010</name>
</gene>
<keyword evidence="3" id="KW-1003">Cell membrane</keyword>
<feature type="transmembrane region" description="Helical" evidence="9">
    <location>
        <begin position="250"/>
        <end position="275"/>
    </location>
</feature>
<keyword evidence="6" id="KW-0067">ATP-binding</keyword>
<evidence type="ECO:0000256" key="3">
    <source>
        <dbReference type="ARBA" id="ARBA00022475"/>
    </source>
</evidence>
<keyword evidence="8 9" id="KW-0472">Membrane</keyword>
<dbReference type="InterPro" id="IPR003593">
    <property type="entry name" value="AAA+_ATPase"/>
</dbReference>
<evidence type="ECO:0000256" key="2">
    <source>
        <dbReference type="ARBA" id="ARBA00022448"/>
    </source>
</evidence>
<dbReference type="InterPro" id="IPR017871">
    <property type="entry name" value="ABC_transporter-like_CS"/>
</dbReference>
<evidence type="ECO:0000256" key="1">
    <source>
        <dbReference type="ARBA" id="ARBA00004651"/>
    </source>
</evidence>
<proteinExistence type="predicted"/>
<evidence type="ECO:0000259" key="10">
    <source>
        <dbReference type="PROSITE" id="PS50893"/>
    </source>
</evidence>
<dbReference type="PROSITE" id="PS00211">
    <property type="entry name" value="ABC_TRANSPORTER_1"/>
    <property type="match status" value="1"/>
</dbReference>
<dbReference type="PROSITE" id="PS50893">
    <property type="entry name" value="ABC_TRANSPORTER_2"/>
    <property type="match status" value="1"/>
</dbReference>
<evidence type="ECO:0000256" key="4">
    <source>
        <dbReference type="ARBA" id="ARBA00022692"/>
    </source>
</evidence>
<feature type="transmembrane region" description="Helical" evidence="9">
    <location>
        <begin position="173"/>
        <end position="194"/>
    </location>
</feature>
<feature type="transmembrane region" description="Helical" evidence="9">
    <location>
        <begin position="142"/>
        <end position="167"/>
    </location>
</feature>
<dbReference type="InterPro" id="IPR027417">
    <property type="entry name" value="P-loop_NTPase"/>
</dbReference>
<dbReference type="AlphaFoldDB" id="A0A2M7GBR1"/>
<accession>A0A2M7GBR1</accession>
<evidence type="ECO:0000259" key="11">
    <source>
        <dbReference type="PROSITE" id="PS50929"/>
    </source>
</evidence>
<evidence type="ECO:0008006" key="14">
    <source>
        <dbReference type="Google" id="ProtNLM"/>
    </source>
</evidence>
<dbReference type="InterPro" id="IPR036640">
    <property type="entry name" value="ABC1_TM_sf"/>
</dbReference>
<dbReference type="GO" id="GO:0016887">
    <property type="term" value="F:ATP hydrolysis activity"/>
    <property type="evidence" value="ECO:0007669"/>
    <property type="project" value="InterPro"/>
</dbReference>
<dbReference type="Gene3D" id="3.40.50.300">
    <property type="entry name" value="P-loop containing nucleotide triphosphate hydrolases"/>
    <property type="match status" value="1"/>
</dbReference>
<feature type="domain" description="ABC transmembrane type-1" evidence="11">
    <location>
        <begin position="33"/>
        <end position="316"/>
    </location>
</feature>
<dbReference type="Gene3D" id="1.20.1560.10">
    <property type="entry name" value="ABC transporter type 1, transmembrane domain"/>
    <property type="match status" value="1"/>
</dbReference>
<dbReference type="PANTHER" id="PTHR43394:SF1">
    <property type="entry name" value="ATP-BINDING CASSETTE SUB-FAMILY B MEMBER 10, MITOCHONDRIAL"/>
    <property type="match status" value="1"/>
</dbReference>
<keyword evidence="7 9" id="KW-1133">Transmembrane helix</keyword>
<dbReference type="Proteomes" id="UP000231019">
    <property type="component" value="Unassembled WGS sequence"/>
</dbReference>
<dbReference type="InterPro" id="IPR003439">
    <property type="entry name" value="ABC_transporter-like_ATP-bd"/>
</dbReference>
<feature type="domain" description="ABC transporter" evidence="10">
    <location>
        <begin position="351"/>
        <end position="586"/>
    </location>
</feature>